<gene>
    <name evidence="1" type="ORF">LNINA_LOCUS14908</name>
</gene>
<reference evidence="1 2" key="1">
    <citation type="submission" date="2023-11" db="EMBL/GenBank/DDBJ databases">
        <authorList>
            <person name="Okamura Y."/>
        </authorList>
    </citation>
    <scope>NUCLEOTIDE SEQUENCE [LARGE SCALE GENOMIC DNA]</scope>
</reference>
<proteinExistence type="predicted"/>
<comment type="caution">
    <text evidence="1">The sequence shown here is derived from an EMBL/GenBank/DDBJ whole genome shotgun (WGS) entry which is preliminary data.</text>
</comment>
<organism evidence="1 2">
    <name type="scientific">Leptosia nina</name>
    <dbReference type="NCBI Taxonomy" id="320188"/>
    <lineage>
        <taxon>Eukaryota</taxon>
        <taxon>Metazoa</taxon>
        <taxon>Ecdysozoa</taxon>
        <taxon>Arthropoda</taxon>
        <taxon>Hexapoda</taxon>
        <taxon>Insecta</taxon>
        <taxon>Pterygota</taxon>
        <taxon>Neoptera</taxon>
        <taxon>Endopterygota</taxon>
        <taxon>Lepidoptera</taxon>
        <taxon>Glossata</taxon>
        <taxon>Ditrysia</taxon>
        <taxon>Papilionoidea</taxon>
        <taxon>Pieridae</taxon>
        <taxon>Pierinae</taxon>
        <taxon>Leptosia</taxon>
    </lineage>
</organism>
<accession>A0AAV1K613</accession>
<name>A0AAV1K613_9NEOP</name>
<keyword evidence="2" id="KW-1185">Reference proteome</keyword>
<evidence type="ECO:0000313" key="1">
    <source>
        <dbReference type="EMBL" id="CAK1556141.1"/>
    </source>
</evidence>
<dbReference type="Proteomes" id="UP001497472">
    <property type="component" value="Unassembled WGS sequence"/>
</dbReference>
<dbReference type="EMBL" id="CAVLEF010000283">
    <property type="protein sequence ID" value="CAK1556141.1"/>
    <property type="molecule type" value="Genomic_DNA"/>
</dbReference>
<protein>
    <submittedName>
        <fullName evidence="1">Uncharacterized protein</fullName>
    </submittedName>
</protein>
<dbReference type="AlphaFoldDB" id="A0AAV1K613"/>
<sequence>MCGAENANAVAPRVFNVNYVRIGGGLELHLGLSWDLGTVHTLYEKTISIGNNSLTPQIHLKQNNWSQIVTTHRMEDNSRVKQTAQNVTPLGFTSIKNVG</sequence>
<evidence type="ECO:0000313" key="2">
    <source>
        <dbReference type="Proteomes" id="UP001497472"/>
    </source>
</evidence>